<evidence type="ECO:0000313" key="2">
    <source>
        <dbReference type="Proteomes" id="UP000812961"/>
    </source>
</evidence>
<sequence>MKDPKEIKQLAMDRNELKTSLEPFLAKCTDKGRPLTDICIEEAFPGDSSTSFIVQIKADWVDGSNCSDAIDFLFEILWETTTEEIRRKVFTIQILDAKDVLHCWSDSPVEKTK</sequence>
<gene>
    <name evidence="1" type="ORF">K1Y79_24385</name>
</gene>
<dbReference type="Proteomes" id="UP000812961">
    <property type="component" value="Unassembled WGS sequence"/>
</dbReference>
<organism evidence="1 2">
    <name type="scientific">Chitinophaga rhizophila</name>
    <dbReference type="NCBI Taxonomy" id="2866212"/>
    <lineage>
        <taxon>Bacteria</taxon>
        <taxon>Pseudomonadati</taxon>
        <taxon>Bacteroidota</taxon>
        <taxon>Chitinophagia</taxon>
        <taxon>Chitinophagales</taxon>
        <taxon>Chitinophagaceae</taxon>
        <taxon>Chitinophaga</taxon>
    </lineage>
</organism>
<protein>
    <submittedName>
        <fullName evidence="1">Uncharacterized protein</fullName>
    </submittedName>
</protein>
<reference evidence="1 2" key="1">
    <citation type="submission" date="2021-08" db="EMBL/GenBank/DDBJ databases">
        <title>The genome sequence of Chitinophaga sp. B61.</title>
        <authorList>
            <person name="Zhang X."/>
        </authorList>
    </citation>
    <scope>NUCLEOTIDE SEQUENCE [LARGE SCALE GENOMIC DNA]</scope>
    <source>
        <strain evidence="1 2">B61</strain>
    </source>
</reference>
<evidence type="ECO:0000313" key="1">
    <source>
        <dbReference type="EMBL" id="MBW8687497.1"/>
    </source>
</evidence>
<dbReference type="EMBL" id="JAICCF010000005">
    <property type="protein sequence ID" value="MBW8687497.1"/>
    <property type="molecule type" value="Genomic_DNA"/>
</dbReference>
<name>A0ABS7GLF9_9BACT</name>
<accession>A0ABS7GLF9</accession>
<dbReference type="RefSeq" id="WP_220252829.1">
    <property type="nucleotide sequence ID" value="NZ_JAICCF010000005.1"/>
</dbReference>
<comment type="caution">
    <text evidence="1">The sequence shown here is derived from an EMBL/GenBank/DDBJ whole genome shotgun (WGS) entry which is preliminary data.</text>
</comment>
<keyword evidence="2" id="KW-1185">Reference proteome</keyword>
<proteinExistence type="predicted"/>